<keyword evidence="3" id="KW-1185">Reference proteome</keyword>
<accession>A0ABS5YU94</accession>
<comment type="caution">
    <text evidence="2">The sequence shown here is derived from an EMBL/GenBank/DDBJ whole genome shotgun (WGS) entry which is preliminary data.</text>
</comment>
<dbReference type="Proteomes" id="UP001519654">
    <property type="component" value="Unassembled WGS sequence"/>
</dbReference>
<feature type="compositionally biased region" description="Pro residues" evidence="1">
    <location>
        <begin position="269"/>
        <end position="284"/>
    </location>
</feature>
<evidence type="ECO:0000313" key="2">
    <source>
        <dbReference type="EMBL" id="MBU2667033.1"/>
    </source>
</evidence>
<feature type="region of interest" description="Disordered" evidence="1">
    <location>
        <begin position="324"/>
        <end position="346"/>
    </location>
</feature>
<protein>
    <submittedName>
        <fullName evidence="2">Uncharacterized protein</fullName>
    </submittedName>
</protein>
<name>A0ABS5YU94_9ACTN</name>
<dbReference type="RefSeq" id="WP_215791263.1">
    <property type="nucleotide sequence ID" value="NZ_JAHKKG010000008.1"/>
</dbReference>
<organism evidence="2 3">
    <name type="scientific">Paractinoplanes bogorensis</name>
    <dbReference type="NCBI Taxonomy" id="1610840"/>
    <lineage>
        <taxon>Bacteria</taxon>
        <taxon>Bacillati</taxon>
        <taxon>Actinomycetota</taxon>
        <taxon>Actinomycetes</taxon>
        <taxon>Micromonosporales</taxon>
        <taxon>Micromonosporaceae</taxon>
        <taxon>Paractinoplanes</taxon>
    </lineage>
</organism>
<feature type="region of interest" description="Disordered" evidence="1">
    <location>
        <begin position="265"/>
        <end position="292"/>
    </location>
</feature>
<evidence type="ECO:0000256" key="1">
    <source>
        <dbReference type="SAM" id="MobiDB-lite"/>
    </source>
</evidence>
<gene>
    <name evidence="2" type="ORF">KOI35_26320</name>
</gene>
<proteinExistence type="predicted"/>
<dbReference type="EMBL" id="JAHKKG010000008">
    <property type="protein sequence ID" value="MBU2667033.1"/>
    <property type="molecule type" value="Genomic_DNA"/>
</dbReference>
<sequence length="432" mass="45166">MSAAAPHLHQIAFGVSPGRGLGPLAASLPVDDSGWIARLELHIRLKGFLDQPMPATALSHIDLGGGRSAVVRRWNTPGASGRNRSHALVGPSDVLRPARTIGLHNWRWPSDVTPGERLPTVSADEVLAAADQGVAGLRDAARDVPDDVASAWLARLLDDPETPACVVGCADDLRLPLLWLTHAASAAYLRHHGYDRPWTFSTYETEASGAVPGTPDVVFAPGRLDDITAGNRITVDLDAPPTASAKSIGLAGQLLANARSGRTVIPAMLPGPPPRRLAPPPSAPSPASVRRTPAARPGIMRRVGGMAAILVALAVGGVAGRLTASAAPPPVATTSSPRPPLDVSVSANTRDSARNLYLWRTNDAKTLSVLTTCKWNKETSVWLCHIDPAPTGTVVAGFANREAVKKRDGKSIPIAEVTCVMAFSGSGCPAKK</sequence>
<reference evidence="2 3" key="1">
    <citation type="submission" date="2021-06" db="EMBL/GenBank/DDBJ databases">
        <title>Actinoplanes lichenicola sp. nov., and Actinoplanes ovalisporus sp. nov., isolated from lichen in Thailand.</title>
        <authorList>
            <person name="Saeng-In P."/>
            <person name="Kanchanasin P."/>
            <person name="Yuki M."/>
            <person name="Kudo T."/>
            <person name="Ohkuma M."/>
            <person name="Phongsopitanun W."/>
            <person name="Tanasupawat S."/>
        </authorList>
    </citation>
    <scope>NUCLEOTIDE SEQUENCE [LARGE SCALE GENOMIC DNA]</scope>
    <source>
        <strain evidence="2 3">NBRC 110975</strain>
    </source>
</reference>
<evidence type="ECO:0000313" key="3">
    <source>
        <dbReference type="Proteomes" id="UP001519654"/>
    </source>
</evidence>